<protein>
    <submittedName>
        <fullName evidence="2">Uncharacterized protein</fullName>
    </submittedName>
</protein>
<evidence type="ECO:0000256" key="1">
    <source>
        <dbReference type="SAM" id="MobiDB-lite"/>
    </source>
</evidence>
<dbReference type="OrthoDB" id="4360259at2759"/>
<comment type="caution">
    <text evidence="2">The sequence shown here is derived from an EMBL/GenBank/DDBJ whole genome shotgun (WGS) entry which is preliminary data.</text>
</comment>
<name>A0A9W9M836_9EURO</name>
<feature type="region of interest" description="Disordered" evidence="1">
    <location>
        <begin position="1"/>
        <end position="52"/>
    </location>
</feature>
<dbReference type="EMBL" id="JAPQKQ010000006">
    <property type="protein sequence ID" value="KAJ5192308.1"/>
    <property type="molecule type" value="Genomic_DNA"/>
</dbReference>
<reference evidence="2" key="1">
    <citation type="submission" date="2022-11" db="EMBL/GenBank/DDBJ databases">
        <authorList>
            <person name="Petersen C."/>
        </authorList>
    </citation>
    <scope>NUCLEOTIDE SEQUENCE</scope>
    <source>
        <strain evidence="2">IBT 20477</strain>
    </source>
</reference>
<evidence type="ECO:0000313" key="3">
    <source>
        <dbReference type="Proteomes" id="UP001150942"/>
    </source>
</evidence>
<evidence type="ECO:0000313" key="2">
    <source>
        <dbReference type="EMBL" id="KAJ5192308.1"/>
    </source>
</evidence>
<gene>
    <name evidence="2" type="ORF">N7449_008450</name>
</gene>
<reference evidence="2" key="2">
    <citation type="journal article" date="2023" name="IMA Fungus">
        <title>Comparative genomic study of the Penicillium genus elucidates a diverse pangenome and 15 lateral gene transfer events.</title>
        <authorList>
            <person name="Petersen C."/>
            <person name="Sorensen T."/>
            <person name="Nielsen M.R."/>
            <person name="Sondergaard T.E."/>
            <person name="Sorensen J.L."/>
            <person name="Fitzpatrick D.A."/>
            <person name="Frisvad J.C."/>
            <person name="Nielsen K.L."/>
        </authorList>
    </citation>
    <scope>NUCLEOTIDE SEQUENCE</scope>
    <source>
        <strain evidence="2">IBT 20477</strain>
    </source>
</reference>
<dbReference type="Proteomes" id="UP001150942">
    <property type="component" value="Unassembled WGS sequence"/>
</dbReference>
<feature type="compositionally biased region" description="Pro residues" evidence="1">
    <location>
        <begin position="347"/>
        <end position="358"/>
    </location>
</feature>
<sequence length="370" mass="41386">MSQSPYPTVKQKVKGWLGIGKTDGGDDPKEPPSTPKSPKRKRTSSVDLRVSKRLARIRETYPNPNTPDLPESPRSVRMYAGKFSTIINPDKIHILDRTPPKEKIDRYQATGAQFEDWMANTNSAGPACPVVQSTLTLAALVEGNPPERPEFDVWKSEFVVPPAEIRGCLESTGLPKNEKSKDYRYSHLHRNGNLMGVPTYEHCMVEGAIIVKAVFRRKQGPQWTDIALALYKHDAAIDTLRYVYYTTVENKETQPLVGKVLYPNNNLPGPGNRAGTSIQTWHMHTPEFQQILGTKLGRATSHLVLAAWPRGTHQIPRINTWFWSGGLHMRFDIEPVARVGPSRSRPPRPTTPTTPTPPSRRSHRPTSGAA</sequence>
<accession>A0A9W9M836</accession>
<organism evidence="2 3">
    <name type="scientific">Penicillium cf. viridicatum</name>
    <dbReference type="NCBI Taxonomy" id="2972119"/>
    <lineage>
        <taxon>Eukaryota</taxon>
        <taxon>Fungi</taxon>
        <taxon>Dikarya</taxon>
        <taxon>Ascomycota</taxon>
        <taxon>Pezizomycotina</taxon>
        <taxon>Eurotiomycetes</taxon>
        <taxon>Eurotiomycetidae</taxon>
        <taxon>Eurotiales</taxon>
        <taxon>Aspergillaceae</taxon>
        <taxon>Penicillium</taxon>
    </lineage>
</organism>
<dbReference type="AlphaFoldDB" id="A0A9W9M836"/>
<proteinExistence type="predicted"/>
<feature type="region of interest" description="Disordered" evidence="1">
    <location>
        <begin position="338"/>
        <end position="370"/>
    </location>
</feature>
<keyword evidence="3" id="KW-1185">Reference proteome</keyword>